<reference evidence="2 3" key="1">
    <citation type="submission" date="2009-02" db="EMBL/GenBank/DDBJ databases">
        <title>The Genome Sequence of Oxalobacter formigenes OXCC13.</title>
        <authorList>
            <consortium name="The Broad Institute Genome Sequencing Platform"/>
            <person name="Ward D."/>
            <person name="Young S.K."/>
            <person name="Kodira C.D."/>
            <person name="Zeng Q."/>
            <person name="Koehrsen M."/>
            <person name="Alvarado L."/>
            <person name="Berlin A."/>
            <person name="Borenstein D."/>
            <person name="Chen Z."/>
            <person name="Engels R."/>
            <person name="Freedman E."/>
            <person name="Gellesch M."/>
            <person name="Goldberg J."/>
            <person name="Griggs A."/>
            <person name="Gujja S."/>
            <person name="Heiman D."/>
            <person name="Hepburn T."/>
            <person name="Howarth C."/>
            <person name="Jen D."/>
            <person name="Larson L."/>
            <person name="Lewis B."/>
            <person name="Mehta T."/>
            <person name="Park D."/>
            <person name="Pearson M."/>
            <person name="Roberts A."/>
            <person name="Saif S."/>
            <person name="Shea T."/>
            <person name="Shenoy N."/>
            <person name="Sisk P."/>
            <person name="Stolte C."/>
            <person name="Sykes S."/>
            <person name="Walk T."/>
            <person name="White J."/>
            <person name="Yandava C."/>
            <person name="Allison M.J."/>
            <person name="Lander E."/>
            <person name="Nusbaum C."/>
            <person name="Galagan J."/>
            <person name="Birren B."/>
        </authorList>
    </citation>
    <scope>NUCLEOTIDE SEQUENCE [LARGE SCALE GENOMIC DNA]</scope>
    <source>
        <strain evidence="2 3">OXCC13</strain>
    </source>
</reference>
<accession>C3X912</accession>
<evidence type="ECO:0000259" key="1">
    <source>
        <dbReference type="Pfam" id="PF07484"/>
    </source>
</evidence>
<dbReference type="AlphaFoldDB" id="C3X912"/>
<evidence type="ECO:0000313" key="3">
    <source>
        <dbReference type="Proteomes" id="UP000005089"/>
    </source>
</evidence>
<dbReference type="STRING" id="847.BRW83_1513"/>
<proteinExistence type="predicted"/>
<evidence type="ECO:0000313" key="2">
    <source>
        <dbReference type="EMBL" id="EEO29688.1"/>
    </source>
</evidence>
<keyword evidence="3" id="KW-1185">Reference proteome</keyword>
<dbReference type="InterPro" id="IPR011083">
    <property type="entry name" value="Phage_tail_collar_dom"/>
</dbReference>
<sequence length="436" mass="46252">MKASSNEEAFFMGVENTMALLPSKELLNGTKDPETTTGEFRVALGHVHEYLSDLLGADSSDKWEARARLGAMEKYCTEADGTADNLTATFTQAIQKPVHGMTVVVRAATANLASAPTFRADETGALVIVKGNNKPLAVGDIAGAGHWIELKYDEPLNKWVLQNPATGIGFDAAEKADIVAVQQGTYLACIGGGSGDAMTGYFSPALETLQNGQVVHIRACGPNTIATPTFKADETAALPIVKGYNQPLAAGDIAGDGHWLDLLYDSYLKKWVLQNPAKGIAIDSVPAGSVHYFATQTPPDGYLVANGALVSRTVYARLFSAIGTTFGEGDGGSTFQLPDLRGEFLRGWDAARNLDPERGFGTVQGDAIRNIIGTFGGNDQERRFLSGPFYYIGTDGGGKTGSSNGTDNFGFDASRVVPTANENRPHNVALLACIKY</sequence>
<dbReference type="InterPro" id="IPR037053">
    <property type="entry name" value="Phage_tail_collar_dom_sf"/>
</dbReference>
<feature type="domain" description="Phage tail collar" evidence="1">
    <location>
        <begin position="288"/>
        <end position="345"/>
    </location>
</feature>
<dbReference type="eggNOG" id="COG4675">
    <property type="taxonomic scope" value="Bacteria"/>
</dbReference>
<dbReference type="Pfam" id="PF07484">
    <property type="entry name" value="Collar"/>
    <property type="match status" value="1"/>
</dbReference>
<dbReference type="EMBL" id="GG658170">
    <property type="protein sequence ID" value="EEO29688.1"/>
    <property type="molecule type" value="Genomic_DNA"/>
</dbReference>
<gene>
    <name evidence="2" type="ORF">OFBG_00716</name>
</gene>
<organism evidence="2 3">
    <name type="scientific">Oxalobacter formigenes OXCC13</name>
    <dbReference type="NCBI Taxonomy" id="556269"/>
    <lineage>
        <taxon>Bacteria</taxon>
        <taxon>Pseudomonadati</taxon>
        <taxon>Pseudomonadota</taxon>
        <taxon>Betaproteobacteria</taxon>
        <taxon>Burkholderiales</taxon>
        <taxon>Oxalobacteraceae</taxon>
        <taxon>Oxalobacter</taxon>
    </lineage>
</organism>
<name>C3X912_OXAFO</name>
<dbReference type="Proteomes" id="UP000005089">
    <property type="component" value="Unassembled WGS sequence"/>
</dbReference>
<dbReference type="SUPFAM" id="SSF88874">
    <property type="entry name" value="Receptor-binding domain of short tail fibre protein gp12"/>
    <property type="match status" value="1"/>
</dbReference>
<dbReference type="HOGENOM" id="CLU_037419_0_0_4"/>
<dbReference type="Gene3D" id="3.90.1340.10">
    <property type="entry name" value="Phage tail collar domain"/>
    <property type="match status" value="1"/>
</dbReference>
<protein>
    <submittedName>
        <fullName evidence="2">Phage Tail Collar Domain protein</fullName>
    </submittedName>
</protein>